<evidence type="ECO:0000313" key="2">
    <source>
        <dbReference type="EMBL" id="ACF88356.1"/>
    </source>
</evidence>
<protein>
    <submittedName>
        <fullName evidence="2">Uncharacterized protein</fullName>
    </submittedName>
</protein>
<evidence type="ECO:0000256" key="1">
    <source>
        <dbReference type="SAM" id="MobiDB-lite"/>
    </source>
</evidence>
<sequence>MPIASKLVYFQRRPAPAPPDDPGPEPPDPRRPRRRRRSGSLSSSHQKPVSTDRVPNNTLPFRSLSPPAVLFAYINK</sequence>
<dbReference type="HOGENOM" id="CLU_2658067_0_0_1"/>
<organism evidence="2">
    <name type="scientific">Zea mays</name>
    <name type="common">Maize</name>
    <dbReference type="NCBI Taxonomy" id="4577"/>
    <lineage>
        <taxon>Eukaryota</taxon>
        <taxon>Viridiplantae</taxon>
        <taxon>Streptophyta</taxon>
        <taxon>Embryophyta</taxon>
        <taxon>Tracheophyta</taxon>
        <taxon>Spermatophyta</taxon>
        <taxon>Magnoliopsida</taxon>
        <taxon>Liliopsida</taxon>
        <taxon>Poales</taxon>
        <taxon>Poaceae</taxon>
        <taxon>PACMAD clade</taxon>
        <taxon>Panicoideae</taxon>
        <taxon>Andropogonodae</taxon>
        <taxon>Andropogoneae</taxon>
        <taxon>Tripsacinae</taxon>
        <taxon>Zea</taxon>
    </lineage>
</organism>
<feature type="compositionally biased region" description="Pro residues" evidence="1">
    <location>
        <begin position="15"/>
        <end position="26"/>
    </location>
</feature>
<proteinExistence type="evidence at transcript level"/>
<feature type="compositionally biased region" description="Polar residues" evidence="1">
    <location>
        <begin position="39"/>
        <end position="60"/>
    </location>
</feature>
<dbReference type="EMBL" id="BT043351">
    <property type="protein sequence ID" value="ACF88356.1"/>
    <property type="molecule type" value="mRNA"/>
</dbReference>
<accession>B4G1W3</accession>
<dbReference type="AlphaFoldDB" id="B4G1W3"/>
<name>B4G1W3_MAIZE</name>
<reference evidence="2" key="1">
    <citation type="journal article" date="2009" name="PLoS Genet.">
        <title>Sequencing, mapping, and analysis of 27,455 maize full-length cDNAs.</title>
        <authorList>
            <person name="Soderlund C."/>
            <person name="Descour A."/>
            <person name="Kudrna D."/>
            <person name="Bomhoff M."/>
            <person name="Boyd L."/>
            <person name="Currie J."/>
            <person name="Angelova A."/>
            <person name="Collura K."/>
            <person name="Wissotski M."/>
            <person name="Ashley E."/>
            <person name="Morrow D."/>
            <person name="Fernandes J."/>
            <person name="Walbot V."/>
            <person name="Yu Y."/>
        </authorList>
    </citation>
    <scope>NUCLEOTIDE SEQUENCE</scope>
    <source>
        <strain evidence="2">B73</strain>
    </source>
</reference>
<feature type="region of interest" description="Disordered" evidence="1">
    <location>
        <begin position="1"/>
        <end position="62"/>
    </location>
</feature>